<dbReference type="OrthoDB" id="611177at2"/>
<gene>
    <name evidence="1" type="ORF">LS48_07190</name>
</gene>
<accession>A0A137RJ76</accession>
<dbReference type="SUPFAM" id="SSF51556">
    <property type="entry name" value="Metallo-dependent hydrolases"/>
    <property type="match status" value="1"/>
</dbReference>
<dbReference type="STRING" id="1548749.LS48_07190"/>
<evidence type="ECO:0000313" key="2">
    <source>
        <dbReference type="Proteomes" id="UP000070138"/>
    </source>
</evidence>
<dbReference type="Gene3D" id="3.20.20.140">
    <property type="entry name" value="Metal-dependent hydrolases"/>
    <property type="match status" value="1"/>
</dbReference>
<name>A0A137RJ76_9FLAO</name>
<evidence type="ECO:0008006" key="3">
    <source>
        <dbReference type="Google" id="ProtNLM"/>
    </source>
</evidence>
<reference evidence="1 2" key="2">
    <citation type="journal article" date="2016" name="Int. J. Syst. Evol. Microbiol.">
        <title>Vitellibacter aquimaris sp. nov., a marine bacterium isolated from seawater.</title>
        <authorList>
            <person name="Thevarajoo S."/>
            <person name="Selvaratnam C."/>
            <person name="Goh K.M."/>
            <person name="Hong K.W."/>
            <person name="Chan X.Y."/>
            <person name="Chan K.G."/>
            <person name="Chong C.S."/>
        </authorList>
    </citation>
    <scope>NUCLEOTIDE SEQUENCE [LARGE SCALE GENOMIC DNA]</scope>
    <source>
        <strain evidence="1 2">D-24</strain>
    </source>
</reference>
<dbReference type="PATRIC" id="fig|1548749.3.peg.1519"/>
<dbReference type="AlphaFoldDB" id="A0A137RJ76"/>
<dbReference type="InterPro" id="IPR032466">
    <property type="entry name" value="Metal_Hydrolase"/>
</dbReference>
<protein>
    <recommendedName>
        <fullName evidence="3">Peptidase M19</fullName>
    </recommendedName>
</protein>
<reference evidence="2" key="1">
    <citation type="submission" date="2014-10" db="EMBL/GenBank/DDBJ databases">
        <title>Genome sequencing of Vitellibacter sp. D-24.</title>
        <authorList>
            <person name="Thevarajoo S."/>
            <person name="Selvaratnam C."/>
            <person name="Goh K.M."/>
            <person name="Chong C.S."/>
        </authorList>
    </citation>
    <scope>NUCLEOTIDE SEQUENCE [LARGE SCALE GENOMIC DNA]</scope>
    <source>
        <strain evidence="2">D-24</strain>
    </source>
</reference>
<keyword evidence="2" id="KW-1185">Reference proteome</keyword>
<evidence type="ECO:0000313" key="1">
    <source>
        <dbReference type="EMBL" id="KXO00237.1"/>
    </source>
</evidence>
<sequence>MEKHYVDLHCHPSLKPYSKSFKYNPTKQNALDPNRKNSIWHYSPPNFLEKFVNRIVTLTKFTQTDLMALAKAKTKVVVVSLYPFEKHFFGKEIIGIKGVTDVLVNLAASISQSRMDYIRSNNDYFADLMDEYHYYQQLHNQVVNIDGKIYTYRLVRSFQDIETNFAQETDSKKIINIVLSIEGGHSFNTGLDMQKDMASRSEVIGNIKTIKNWEHRPMFITLAHHFYNELCGHARSISIGMLKKNQDRGLNTGITELGVEVIDLLLDNTEGKRIPIDVKHLSTASRKAYYQLLDTKYNAEKIPVIASHGACNGKHSIVQWNKIDISEHADWFCDIDINFYDEELIRIARSNGIFGIQLDERRIGSSKAISDSKMIFPNKRKQLNKKALLVWRQVQHIAEVLDKEGLFCWGIQSIGSDFDGIVNPINGLWTAENMKDLAEEMLNHAENYLSKNLIMLNDYNRIEALAIVERVMHVNAMEFIEKNY</sequence>
<dbReference type="EMBL" id="JRWG01000003">
    <property type="protein sequence ID" value="KXO00237.1"/>
    <property type="molecule type" value="Genomic_DNA"/>
</dbReference>
<dbReference type="Proteomes" id="UP000070138">
    <property type="component" value="Unassembled WGS sequence"/>
</dbReference>
<comment type="caution">
    <text evidence="1">The sequence shown here is derived from an EMBL/GenBank/DDBJ whole genome shotgun (WGS) entry which is preliminary data.</text>
</comment>
<dbReference type="RefSeq" id="WP_062621432.1">
    <property type="nucleotide sequence ID" value="NZ_JRWG01000003.1"/>
</dbReference>
<proteinExistence type="predicted"/>
<organism evidence="1 2">
    <name type="scientific">Aequorivita aquimaris</name>
    <dbReference type="NCBI Taxonomy" id="1548749"/>
    <lineage>
        <taxon>Bacteria</taxon>
        <taxon>Pseudomonadati</taxon>
        <taxon>Bacteroidota</taxon>
        <taxon>Flavobacteriia</taxon>
        <taxon>Flavobacteriales</taxon>
        <taxon>Flavobacteriaceae</taxon>
        <taxon>Aequorivita</taxon>
    </lineage>
</organism>